<protein>
    <submittedName>
        <fullName evidence="1">Uncharacterized protein</fullName>
    </submittedName>
</protein>
<evidence type="ECO:0000313" key="1">
    <source>
        <dbReference type="EMBL" id="RZC49921.1"/>
    </source>
</evidence>
<gene>
    <name evidence="1" type="ORF">C5167_018350</name>
</gene>
<dbReference type="EMBL" id="CM010716">
    <property type="protein sequence ID" value="RZC49921.1"/>
    <property type="molecule type" value="Genomic_DNA"/>
</dbReference>
<dbReference type="Gramene" id="RZC49921">
    <property type="protein sequence ID" value="RZC49921"/>
    <property type="gene ID" value="C5167_018350"/>
</dbReference>
<reference evidence="1 2" key="1">
    <citation type="journal article" date="2018" name="Science">
        <title>The opium poppy genome and morphinan production.</title>
        <authorList>
            <person name="Guo L."/>
            <person name="Winzer T."/>
            <person name="Yang X."/>
            <person name="Li Y."/>
            <person name="Ning Z."/>
            <person name="He Z."/>
            <person name="Teodor R."/>
            <person name="Lu Y."/>
            <person name="Bowser T.A."/>
            <person name="Graham I.A."/>
            <person name="Ye K."/>
        </authorList>
    </citation>
    <scope>NUCLEOTIDE SEQUENCE [LARGE SCALE GENOMIC DNA]</scope>
    <source>
        <strain evidence="2">cv. HN1</strain>
        <tissue evidence="1">Leaves</tissue>
    </source>
</reference>
<name>A0A4Y7IQC9_PAPSO</name>
<proteinExistence type="predicted"/>
<keyword evidence="2" id="KW-1185">Reference proteome</keyword>
<dbReference type="AlphaFoldDB" id="A0A4Y7IQC9"/>
<dbReference type="Proteomes" id="UP000316621">
    <property type="component" value="Chromosome 2"/>
</dbReference>
<sequence>MDVSGEKRIFEYVSCETKSRYLGGSAPLLGDVLVNAGTLLCALSNVGEVRSHFGEVRSNVCALSNVGEDEAHSHFNTVGMINLWKRSVCCTTWACQVSSVVSDPDGKITKNMKQEAKSVGIRLQISPWILQNTQLVY</sequence>
<accession>A0A4Y7IQC9</accession>
<organism evidence="1 2">
    <name type="scientific">Papaver somniferum</name>
    <name type="common">Opium poppy</name>
    <dbReference type="NCBI Taxonomy" id="3469"/>
    <lineage>
        <taxon>Eukaryota</taxon>
        <taxon>Viridiplantae</taxon>
        <taxon>Streptophyta</taxon>
        <taxon>Embryophyta</taxon>
        <taxon>Tracheophyta</taxon>
        <taxon>Spermatophyta</taxon>
        <taxon>Magnoliopsida</taxon>
        <taxon>Ranunculales</taxon>
        <taxon>Papaveraceae</taxon>
        <taxon>Papaveroideae</taxon>
        <taxon>Papaver</taxon>
    </lineage>
</organism>
<evidence type="ECO:0000313" key="2">
    <source>
        <dbReference type="Proteomes" id="UP000316621"/>
    </source>
</evidence>